<gene>
    <name evidence="1" type="ORF">FRX31_011203</name>
</gene>
<evidence type="ECO:0000313" key="1">
    <source>
        <dbReference type="EMBL" id="KAF5199211.1"/>
    </source>
</evidence>
<dbReference type="EMBL" id="JABWDY010012309">
    <property type="protein sequence ID" value="KAF5199211.1"/>
    <property type="molecule type" value="Genomic_DNA"/>
</dbReference>
<name>A0A7J6WPA9_THATH</name>
<proteinExistence type="predicted"/>
<reference evidence="1 2" key="1">
    <citation type="submission" date="2020-06" db="EMBL/GenBank/DDBJ databases">
        <title>Transcriptomic and genomic resources for Thalictrum thalictroides and T. hernandezii: Facilitating candidate gene discovery in an emerging model plant lineage.</title>
        <authorList>
            <person name="Arias T."/>
            <person name="Riano-Pachon D.M."/>
            <person name="Di Stilio V.S."/>
        </authorList>
    </citation>
    <scope>NUCLEOTIDE SEQUENCE [LARGE SCALE GENOMIC DNA]</scope>
    <source>
        <strain evidence="2">cv. WT478/WT964</strain>
        <tissue evidence="1">Leaves</tissue>
    </source>
</reference>
<dbReference type="Proteomes" id="UP000554482">
    <property type="component" value="Unassembled WGS sequence"/>
</dbReference>
<protein>
    <submittedName>
        <fullName evidence="1">Uncharacterized protein</fullName>
    </submittedName>
</protein>
<comment type="caution">
    <text evidence="1">The sequence shown here is derived from an EMBL/GenBank/DDBJ whole genome shotgun (WGS) entry which is preliminary data.</text>
</comment>
<organism evidence="1 2">
    <name type="scientific">Thalictrum thalictroides</name>
    <name type="common">Rue-anemone</name>
    <name type="synonym">Anemone thalictroides</name>
    <dbReference type="NCBI Taxonomy" id="46969"/>
    <lineage>
        <taxon>Eukaryota</taxon>
        <taxon>Viridiplantae</taxon>
        <taxon>Streptophyta</taxon>
        <taxon>Embryophyta</taxon>
        <taxon>Tracheophyta</taxon>
        <taxon>Spermatophyta</taxon>
        <taxon>Magnoliopsida</taxon>
        <taxon>Ranunculales</taxon>
        <taxon>Ranunculaceae</taxon>
        <taxon>Thalictroideae</taxon>
        <taxon>Thalictrum</taxon>
    </lineage>
</organism>
<evidence type="ECO:0000313" key="2">
    <source>
        <dbReference type="Proteomes" id="UP000554482"/>
    </source>
</evidence>
<sequence>MIIGIVFCFDLEGQDGLLSTSVVASYSNFMFLLSSIMDYEFLLQYERKVRRWFFPISSSMWTEGKSNLSIGTCSVCFFLLRMLPNGWLFFPPLTYFVTALVECRPVVVNNARTRTSSGRKIKVESQGYNGQRSLNQCCRRPVSPH</sequence>
<dbReference type="AlphaFoldDB" id="A0A7J6WPA9"/>
<keyword evidence="2" id="KW-1185">Reference proteome</keyword>
<accession>A0A7J6WPA9</accession>